<feature type="transmembrane region" description="Helical" evidence="1">
    <location>
        <begin position="87"/>
        <end position="106"/>
    </location>
</feature>
<dbReference type="AlphaFoldDB" id="A0A0B2UGR2"/>
<keyword evidence="1" id="KW-0812">Transmembrane</keyword>
<proteinExistence type="predicted"/>
<feature type="transmembrane region" description="Helical" evidence="1">
    <location>
        <begin position="118"/>
        <end position="138"/>
    </location>
</feature>
<dbReference type="Proteomes" id="UP000031012">
    <property type="component" value="Unassembled WGS sequence"/>
</dbReference>
<comment type="caution">
    <text evidence="2">The sequence shown here is derived from an EMBL/GenBank/DDBJ whole genome shotgun (WGS) entry which is preliminary data.</text>
</comment>
<feature type="transmembrane region" description="Helical" evidence="1">
    <location>
        <begin position="7"/>
        <end position="31"/>
    </location>
</feature>
<accession>A0A0B2UGR2</accession>
<gene>
    <name evidence="2" type="ORF">DH17_10775</name>
</gene>
<feature type="transmembrane region" description="Helical" evidence="1">
    <location>
        <begin position="51"/>
        <end position="75"/>
    </location>
</feature>
<keyword evidence="1" id="KW-1133">Transmembrane helix</keyword>
<sequence>MQSLSSFVLYFAALLTFCAALLHFICVFWGANGFRFLGAGKSIVQMVERGHWYPNFTAIAVGLILTVCSMYAFFAAKGILILPFTKLILSLVAAIFLIRGLAFPWLKSKFVGNSDLFWYVSSVFCLALGTLYAVGVYLI</sequence>
<evidence type="ECO:0000313" key="2">
    <source>
        <dbReference type="EMBL" id="KHN68175.1"/>
    </source>
</evidence>
<keyword evidence="1" id="KW-0472">Membrane</keyword>
<dbReference type="EMBL" id="JHQK01000003">
    <property type="protein sequence ID" value="KHN68175.1"/>
    <property type="molecule type" value="Genomic_DNA"/>
</dbReference>
<reference evidence="2 3" key="1">
    <citation type="submission" date="2014-03" db="EMBL/GenBank/DDBJ databases">
        <title>Genome sequence of the diesel-degrader and plant-growth promoter Acinetobacter oleivorans PF-1 isolated from the roots of poplar tree.</title>
        <authorList>
            <person name="Gkorezis P."/>
            <person name="van Hamme J."/>
            <person name="Rineau F."/>
            <person name="Vangronsveld J."/>
            <person name="Francetti A."/>
        </authorList>
    </citation>
    <scope>NUCLEOTIDE SEQUENCE [LARGE SCALE GENOMIC DNA]</scope>
    <source>
        <strain evidence="2 3">PF1</strain>
    </source>
</reference>
<evidence type="ECO:0008006" key="4">
    <source>
        <dbReference type="Google" id="ProtNLM"/>
    </source>
</evidence>
<protein>
    <recommendedName>
        <fullName evidence="4">DUF3995 domain-containing protein</fullName>
    </recommendedName>
</protein>
<evidence type="ECO:0000313" key="3">
    <source>
        <dbReference type="Proteomes" id="UP000031012"/>
    </source>
</evidence>
<evidence type="ECO:0000256" key="1">
    <source>
        <dbReference type="SAM" id="Phobius"/>
    </source>
</evidence>
<organism evidence="2 3">
    <name type="scientific">Acinetobacter oleivorans</name>
    <dbReference type="NCBI Taxonomy" id="1148157"/>
    <lineage>
        <taxon>Bacteria</taxon>
        <taxon>Pseudomonadati</taxon>
        <taxon>Pseudomonadota</taxon>
        <taxon>Gammaproteobacteria</taxon>
        <taxon>Moraxellales</taxon>
        <taxon>Moraxellaceae</taxon>
        <taxon>Acinetobacter</taxon>
    </lineage>
</organism>
<name>A0A0B2UGR2_9GAMM</name>